<keyword evidence="2" id="KW-0408">Iron</keyword>
<dbReference type="InterPro" id="IPR058240">
    <property type="entry name" value="rSAM_sf"/>
</dbReference>
<evidence type="ECO:0000256" key="3">
    <source>
        <dbReference type="ARBA" id="ARBA00023014"/>
    </source>
</evidence>
<dbReference type="SFLD" id="SFLDS00029">
    <property type="entry name" value="Radical_SAM"/>
    <property type="match status" value="1"/>
</dbReference>
<dbReference type="SFLD" id="SFLDG01084">
    <property type="entry name" value="Uncharacterised_Radical_SAM_Su"/>
    <property type="match status" value="1"/>
</dbReference>
<dbReference type="InterPro" id="IPR007197">
    <property type="entry name" value="rSAM"/>
</dbReference>
<keyword evidence="7" id="KW-1185">Reference proteome</keyword>
<dbReference type="KEGG" id="pbr:PB2503_02087"/>
<feature type="domain" description="Radical SAM core" evidence="5">
    <location>
        <begin position="77"/>
        <end position="317"/>
    </location>
</feature>
<name>E0TC63_PARBH</name>
<evidence type="ECO:0000313" key="7">
    <source>
        <dbReference type="Proteomes" id="UP000001302"/>
    </source>
</evidence>
<dbReference type="GO" id="GO:0046872">
    <property type="term" value="F:metal ion binding"/>
    <property type="evidence" value="ECO:0007669"/>
    <property type="project" value="UniProtKB-KW"/>
</dbReference>
<organism evidence="6 7">
    <name type="scientific">Parvularcula bermudensis (strain ATCC BAA-594 / HTCC2503 / KCTC 12087)</name>
    <dbReference type="NCBI Taxonomy" id="314260"/>
    <lineage>
        <taxon>Bacteria</taxon>
        <taxon>Pseudomonadati</taxon>
        <taxon>Pseudomonadota</taxon>
        <taxon>Alphaproteobacteria</taxon>
        <taxon>Parvularculales</taxon>
        <taxon>Parvularculaceae</taxon>
        <taxon>Parvularcula</taxon>
    </lineage>
</organism>
<keyword evidence="1" id="KW-0479">Metal-binding</keyword>
<feature type="compositionally biased region" description="Basic residues" evidence="4">
    <location>
        <begin position="1"/>
        <end position="11"/>
    </location>
</feature>
<dbReference type="PANTHER" id="PTHR43432:SF3">
    <property type="entry name" value="SLR0285 PROTEIN"/>
    <property type="match status" value="1"/>
</dbReference>
<dbReference type="InterPro" id="IPR006638">
    <property type="entry name" value="Elp3/MiaA/NifB-like_rSAM"/>
</dbReference>
<dbReference type="Pfam" id="PF04055">
    <property type="entry name" value="Radical_SAM"/>
    <property type="match status" value="1"/>
</dbReference>
<accession>E0TC63</accession>
<dbReference type="eggNOG" id="COG1533">
    <property type="taxonomic scope" value="Bacteria"/>
</dbReference>
<dbReference type="Gene3D" id="3.80.30.30">
    <property type="match status" value="1"/>
</dbReference>
<dbReference type="SUPFAM" id="SSF102114">
    <property type="entry name" value="Radical SAM enzymes"/>
    <property type="match status" value="1"/>
</dbReference>
<dbReference type="EMBL" id="CP002156">
    <property type="protein sequence ID" value="ADM08496.1"/>
    <property type="molecule type" value="Genomic_DNA"/>
</dbReference>
<sequence length="375" mass="42319">MFWLAGHRRKMTDRAISPPFSPHRPASGRGRGARSNVSGRYEKESRETVDDGWHDTPPDRPKTIVQMEPARRIITYNDSPYVGFDRSINPYRGCEHGCIYCFARPSHAYMGLSPGIDFESRLFAKPEAATLLKKELSSKRYQIRPIAIGTNTDPYQPTERRLLIMREVLKVLSSYNHPVSILTKSDLILRDLDILGPMAKKGLVRAMLSITTQDARLARTMEPRCPRPDKRFAALEGLAQAGIPTGVMHGPLIPGLSDHELEALMEKARDKGATFAAYTLIRLPIEVADLFQEWLKAYTPHRYDRVIGHIKSMNGGRLYDVNWSRGDGPKNPVALLVAQRFAAAYRRLGFQNFPPLRTDLFCPPKPPRAQADLFA</sequence>
<proteinExistence type="predicted"/>
<keyword evidence="3" id="KW-0411">Iron-sulfur</keyword>
<dbReference type="PANTHER" id="PTHR43432">
    <property type="entry name" value="SLR0285 PROTEIN"/>
    <property type="match status" value="1"/>
</dbReference>
<feature type="region of interest" description="Disordered" evidence="4">
    <location>
        <begin position="1"/>
        <end position="62"/>
    </location>
</feature>
<dbReference type="AlphaFoldDB" id="E0TC63"/>
<reference evidence="7" key="1">
    <citation type="submission" date="2010-08" db="EMBL/GenBank/DDBJ databases">
        <title>Genome sequence of Parvularcula bermudensis HTCC2503.</title>
        <authorList>
            <person name="Kang D.-M."/>
            <person name="Oh H.-M."/>
            <person name="Cho J.-C."/>
        </authorList>
    </citation>
    <scope>NUCLEOTIDE SEQUENCE [LARGE SCALE GENOMIC DNA]</scope>
    <source>
        <strain evidence="7">ATCC BAA-594 / HTCC2503 / KCTC 12087</strain>
    </source>
</reference>
<dbReference type="SMART" id="SM00729">
    <property type="entry name" value="Elp3"/>
    <property type="match status" value="1"/>
</dbReference>
<evidence type="ECO:0000313" key="6">
    <source>
        <dbReference type="EMBL" id="ADM08496.1"/>
    </source>
</evidence>
<evidence type="ECO:0000259" key="5">
    <source>
        <dbReference type="PROSITE" id="PS51918"/>
    </source>
</evidence>
<dbReference type="HOGENOM" id="CLU_015525_0_0_5"/>
<evidence type="ECO:0000256" key="4">
    <source>
        <dbReference type="SAM" id="MobiDB-lite"/>
    </source>
</evidence>
<evidence type="ECO:0000256" key="2">
    <source>
        <dbReference type="ARBA" id="ARBA00023004"/>
    </source>
</evidence>
<gene>
    <name evidence="6" type="ordered locus">PB2503_02087</name>
</gene>
<dbReference type="GO" id="GO:0051536">
    <property type="term" value="F:iron-sulfur cluster binding"/>
    <property type="evidence" value="ECO:0007669"/>
    <property type="project" value="UniProtKB-KW"/>
</dbReference>
<dbReference type="Proteomes" id="UP000001302">
    <property type="component" value="Chromosome"/>
</dbReference>
<reference evidence="6 7" key="2">
    <citation type="journal article" date="2011" name="J. Bacteriol.">
        <title>Complete genome sequence of strain HTCC2503T of Parvularcula bermudensis, the type species of the order "Parvularculales" in the class Alphaproteobacteria.</title>
        <authorList>
            <person name="Oh H.M."/>
            <person name="Kang I."/>
            <person name="Vergin K.L."/>
            <person name="Kang D."/>
            <person name="Rhee K.H."/>
            <person name="Giovannoni S.J."/>
            <person name="Cho J.C."/>
        </authorList>
    </citation>
    <scope>NUCLEOTIDE SEQUENCE [LARGE SCALE GENOMIC DNA]</scope>
    <source>
        <strain evidence="7">ATCC BAA-594 / HTCC2503 / KCTC 12087</strain>
    </source>
</reference>
<feature type="compositionally biased region" description="Low complexity" evidence="4">
    <location>
        <begin position="23"/>
        <end position="39"/>
    </location>
</feature>
<dbReference type="InterPro" id="IPR040086">
    <property type="entry name" value="MJ0683-like"/>
</dbReference>
<feature type="compositionally biased region" description="Basic and acidic residues" evidence="4">
    <location>
        <begin position="40"/>
        <end position="62"/>
    </location>
</feature>
<dbReference type="GO" id="GO:0003824">
    <property type="term" value="F:catalytic activity"/>
    <property type="evidence" value="ECO:0007669"/>
    <property type="project" value="InterPro"/>
</dbReference>
<dbReference type="CDD" id="cd01335">
    <property type="entry name" value="Radical_SAM"/>
    <property type="match status" value="1"/>
</dbReference>
<protein>
    <recommendedName>
        <fullName evidence="5">Radical SAM core domain-containing protein</fullName>
    </recommendedName>
</protein>
<dbReference type="STRING" id="314260.PB2503_02087"/>
<evidence type="ECO:0000256" key="1">
    <source>
        <dbReference type="ARBA" id="ARBA00022723"/>
    </source>
</evidence>
<dbReference type="NCBIfam" id="NF033668">
    <property type="entry name" value="rSAM_PA0069"/>
    <property type="match status" value="1"/>
</dbReference>
<dbReference type="PROSITE" id="PS51918">
    <property type="entry name" value="RADICAL_SAM"/>
    <property type="match status" value="1"/>
</dbReference>